<dbReference type="Pfam" id="PF00691">
    <property type="entry name" value="OmpA"/>
    <property type="match status" value="1"/>
</dbReference>
<dbReference type="InterPro" id="IPR006665">
    <property type="entry name" value="OmpA-like"/>
</dbReference>
<evidence type="ECO:0000259" key="6">
    <source>
        <dbReference type="PROSITE" id="PS51123"/>
    </source>
</evidence>
<dbReference type="PANTHER" id="PTHR30329">
    <property type="entry name" value="STATOR ELEMENT OF FLAGELLAR MOTOR COMPLEX"/>
    <property type="match status" value="1"/>
</dbReference>
<feature type="domain" description="OmpA-like" evidence="6">
    <location>
        <begin position="78"/>
        <end position="197"/>
    </location>
</feature>
<reference evidence="7 8" key="1">
    <citation type="submission" date="2018-07" db="EMBL/GenBank/DDBJ databases">
        <title>Genomic Encyclopedia of Type Strains, Phase IV (KMG-IV): sequencing the most valuable type-strain genomes for metagenomic binning, comparative biology and taxonomic classification.</title>
        <authorList>
            <person name="Goeker M."/>
        </authorList>
    </citation>
    <scope>NUCLEOTIDE SEQUENCE [LARGE SCALE GENOMIC DNA]</scope>
    <source>
        <strain evidence="7 8">DSM 26407</strain>
    </source>
</reference>
<evidence type="ECO:0000313" key="8">
    <source>
        <dbReference type="Proteomes" id="UP000252707"/>
    </source>
</evidence>
<evidence type="ECO:0000313" key="7">
    <source>
        <dbReference type="EMBL" id="RCX29845.1"/>
    </source>
</evidence>
<keyword evidence="3" id="KW-0998">Cell outer membrane</keyword>
<comment type="caution">
    <text evidence="7">The sequence shown here is derived from an EMBL/GenBank/DDBJ whole genome shotgun (WGS) entry which is preliminary data.</text>
</comment>
<feature type="signal peptide" evidence="5">
    <location>
        <begin position="1"/>
        <end position="27"/>
    </location>
</feature>
<keyword evidence="8" id="KW-1185">Reference proteome</keyword>
<feature type="chain" id="PRO_5017059737" evidence="5">
    <location>
        <begin position="28"/>
        <end position="197"/>
    </location>
</feature>
<dbReference type="PANTHER" id="PTHR30329:SF21">
    <property type="entry name" value="LIPOPROTEIN YIAD-RELATED"/>
    <property type="match status" value="1"/>
</dbReference>
<protein>
    <submittedName>
        <fullName evidence="7">OOP family OmpA-OmpF porin</fullName>
    </submittedName>
</protein>
<dbReference type="OrthoDB" id="9805832at2"/>
<proteinExistence type="predicted"/>
<dbReference type="PRINTS" id="PR01021">
    <property type="entry name" value="OMPADOMAIN"/>
</dbReference>
<name>A0A369C9Q0_9GAMM</name>
<evidence type="ECO:0000256" key="4">
    <source>
        <dbReference type="PROSITE-ProRule" id="PRU00473"/>
    </source>
</evidence>
<evidence type="ECO:0000256" key="2">
    <source>
        <dbReference type="ARBA" id="ARBA00023136"/>
    </source>
</evidence>
<dbReference type="PROSITE" id="PS01068">
    <property type="entry name" value="OMPA_1"/>
    <property type="match status" value="1"/>
</dbReference>
<accession>A0A369C9Q0</accession>
<keyword evidence="5" id="KW-0732">Signal</keyword>
<dbReference type="GO" id="GO:0009279">
    <property type="term" value="C:cell outer membrane"/>
    <property type="evidence" value="ECO:0007669"/>
    <property type="project" value="UniProtKB-SubCell"/>
</dbReference>
<evidence type="ECO:0000256" key="1">
    <source>
        <dbReference type="ARBA" id="ARBA00004442"/>
    </source>
</evidence>
<dbReference type="InterPro" id="IPR006690">
    <property type="entry name" value="OMPA-like_CS"/>
</dbReference>
<dbReference type="EMBL" id="QPJY01000006">
    <property type="protein sequence ID" value="RCX29845.1"/>
    <property type="molecule type" value="Genomic_DNA"/>
</dbReference>
<dbReference type="InterPro" id="IPR050330">
    <property type="entry name" value="Bact_OuterMem_StrucFunc"/>
</dbReference>
<dbReference type="CDD" id="cd07185">
    <property type="entry name" value="OmpA_C-like"/>
    <property type="match status" value="1"/>
</dbReference>
<sequence>MIKKNMSKVVTTAAGLAMMALVGGAAAAPVLDSSKTIWMNPYGECWVDSYGGVESLPVECGGPAPMAEAPAPAPEPKPAPVIPTIVVGDAFFDFDKADLKPGAIEALDRGARSINDNAEYVRQVNVTGHTDSIGSEAYNQKLSERRAGAVADYLAGKGVSRSLMNVKGMGESQPVADNRTKEGRAQNRRVEVQVITK</sequence>
<dbReference type="PROSITE" id="PS51123">
    <property type="entry name" value="OMPA_2"/>
    <property type="match status" value="1"/>
</dbReference>
<dbReference type="SUPFAM" id="SSF103088">
    <property type="entry name" value="OmpA-like"/>
    <property type="match status" value="1"/>
</dbReference>
<evidence type="ECO:0000256" key="5">
    <source>
        <dbReference type="SAM" id="SignalP"/>
    </source>
</evidence>
<dbReference type="PRINTS" id="PR01023">
    <property type="entry name" value="NAFLGMOTY"/>
</dbReference>
<dbReference type="InterPro" id="IPR036737">
    <property type="entry name" value="OmpA-like_sf"/>
</dbReference>
<comment type="subcellular location">
    <subcellularLocation>
        <location evidence="1">Cell outer membrane</location>
    </subcellularLocation>
</comment>
<evidence type="ECO:0000256" key="3">
    <source>
        <dbReference type="ARBA" id="ARBA00023237"/>
    </source>
</evidence>
<dbReference type="AlphaFoldDB" id="A0A369C9Q0"/>
<dbReference type="Gene3D" id="3.30.1330.60">
    <property type="entry name" value="OmpA-like domain"/>
    <property type="match status" value="1"/>
</dbReference>
<dbReference type="Proteomes" id="UP000252707">
    <property type="component" value="Unassembled WGS sequence"/>
</dbReference>
<gene>
    <name evidence="7" type="ORF">DFQ59_10677</name>
</gene>
<dbReference type="InterPro" id="IPR006664">
    <property type="entry name" value="OMP_bac"/>
</dbReference>
<dbReference type="RefSeq" id="WP_114280062.1">
    <property type="nucleotide sequence ID" value="NZ_QPJY01000006.1"/>
</dbReference>
<keyword evidence="2 4" id="KW-0472">Membrane</keyword>
<organism evidence="7 8">
    <name type="scientific">Thioalbus denitrificans</name>
    <dbReference type="NCBI Taxonomy" id="547122"/>
    <lineage>
        <taxon>Bacteria</taxon>
        <taxon>Pseudomonadati</taxon>
        <taxon>Pseudomonadota</taxon>
        <taxon>Gammaproteobacteria</taxon>
        <taxon>Chromatiales</taxon>
        <taxon>Ectothiorhodospiraceae</taxon>
        <taxon>Thioalbus</taxon>
    </lineage>
</organism>